<dbReference type="GO" id="GO:0005524">
    <property type="term" value="F:ATP binding"/>
    <property type="evidence" value="ECO:0007669"/>
    <property type="project" value="UniProtKB-KW"/>
</dbReference>
<dbReference type="PROSITE" id="PS50109">
    <property type="entry name" value="HIS_KIN"/>
    <property type="match status" value="1"/>
</dbReference>
<accession>A0AAJ1V6L3</accession>
<keyword evidence="9" id="KW-1133">Transmembrane helix</keyword>
<evidence type="ECO:0000313" key="11">
    <source>
        <dbReference type="EMBL" id="MDM1071177.1"/>
    </source>
</evidence>
<dbReference type="GO" id="GO:0004673">
    <property type="term" value="F:protein histidine kinase activity"/>
    <property type="evidence" value="ECO:0007669"/>
    <property type="project" value="UniProtKB-EC"/>
</dbReference>
<dbReference type="Proteomes" id="UP001170959">
    <property type="component" value="Unassembled WGS sequence"/>
</dbReference>
<dbReference type="PRINTS" id="PR00344">
    <property type="entry name" value="BCTRLSENSOR"/>
</dbReference>
<dbReference type="GO" id="GO:0030295">
    <property type="term" value="F:protein kinase activator activity"/>
    <property type="evidence" value="ECO:0007669"/>
    <property type="project" value="TreeGrafter"/>
</dbReference>
<protein>
    <recommendedName>
        <fullName evidence="3">histidine kinase</fullName>
        <ecNumber evidence="3">2.7.13.3</ecNumber>
    </recommendedName>
</protein>
<comment type="subcellular location">
    <subcellularLocation>
        <location evidence="2">Membrane</location>
    </subcellularLocation>
</comment>
<dbReference type="AlphaFoldDB" id="A0AAJ1V6L3"/>
<evidence type="ECO:0000259" key="10">
    <source>
        <dbReference type="PROSITE" id="PS50109"/>
    </source>
</evidence>
<dbReference type="GO" id="GO:0000156">
    <property type="term" value="F:phosphorelay response regulator activity"/>
    <property type="evidence" value="ECO:0007669"/>
    <property type="project" value="TreeGrafter"/>
</dbReference>
<comment type="caution">
    <text evidence="11">The sequence shown here is derived from an EMBL/GenBank/DDBJ whole genome shotgun (WGS) entry which is preliminary data.</text>
</comment>
<evidence type="ECO:0000256" key="3">
    <source>
        <dbReference type="ARBA" id="ARBA00012438"/>
    </source>
</evidence>
<evidence type="ECO:0000256" key="5">
    <source>
        <dbReference type="ARBA" id="ARBA00022741"/>
    </source>
</evidence>
<proteinExistence type="predicted"/>
<evidence type="ECO:0000313" key="12">
    <source>
        <dbReference type="Proteomes" id="UP001170959"/>
    </source>
</evidence>
<gene>
    <name evidence="11" type="ORF">HX001_01560</name>
</gene>
<reference evidence="11" key="1">
    <citation type="submission" date="2020-06" db="EMBL/GenBank/DDBJ databases">
        <authorList>
            <person name="Dong N."/>
        </authorList>
    </citation>
    <scope>NUCLEOTIDE SEQUENCE</scope>
    <source>
        <strain evidence="11">R655-4</strain>
    </source>
</reference>
<keyword evidence="9" id="KW-0812">Transmembrane</keyword>
<keyword evidence="4" id="KW-0808">Transferase</keyword>
<keyword evidence="5" id="KW-0547">Nucleotide-binding</keyword>
<keyword evidence="6" id="KW-0418">Kinase</keyword>
<evidence type="ECO:0000256" key="2">
    <source>
        <dbReference type="ARBA" id="ARBA00004370"/>
    </source>
</evidence>
<dbReference type="RefSeq" id="WP_026357341.1">
    <property type="nucleotide sequence ID" value="NZ_CAUPYU010000001.1"/>
</dbReference>
<sequence length="440" mass="51951">MKQNSFYFSLVYRIVFLAFSLFLLALFTIKQYWFSVTFICIVCMGSLFEIIQFIKNYLTKNHKIINALLHNDFSLNISKNQFKKDNSTLKLYYKIKEEHTLNSSKEILYHHLLNAVSSGFLILKREADDRKILFMNAYFQEIFGVPKSSSWNYLKKFIPQFCETLEEKEFEDIKTTIDIQIDGEERQTYLIQNTKAQITNDEYDIIFLDSIQRVIDSTEKEAWMNVMKVIAHEIINSLTPIHSLANTTKMYFENENLDKSDYDDIRLSLETIMNRSQHLQTFVEQYRQLTMLPTPIKSTYYLNEIIQSIEQSFSPEFHQKQVLFENHISTNVKVNVDRIQFEQVMINLIKNAIYSVENVETKLIEIFCKQTENRLQIIIQDSGHLIDEAILPKIFLPFYTTRKDGAGIGLTLSKNIIEAHKGYLYYQQDKDVKRFNIILT</sequence>
<dbReference type="Gene3D" id="3.30.565.10">
    <property type="entry name" value="Histidine kinase-like ATPase, C-terminal domain"/>
    <property type="match status" value="1"/>
</dbReference>
<dbReference type="GO" id="GO:0007234">
    <property type="term" value="P:osmosensory signaling via phosphorelay pathway"/>
    <property type="evidence" value="ECO:0007669"/>
    <property type="project" value="TreeGrafter"/>
</dbReference>
<dbReference type="EMBL" id="JACAGJ010000001">
    <property type="protein sequence ID" value="MDM1071177.1"/>
    <property type="molecule type" value="Genomic_DNA"/>
</dbReference>
<dbReference type="InterPro" id="IPR000014">
    <property type="entry name" value="PAS"/>
</dbReference>
<dbReference type="PANTHER" id="PTHR42878:SF7">
    <property type="entry name" value="SENSOR HISTIDINE KINASE GLRK"/>
    <property type="match status" value="1"/>
</dbReference>
<dbReference type="InterPro" id="IPR050351">
    <property type="entry name" value="BphY/WalK/GraS-like"/>
</dbReference>
<dbReference type="CDD" id="cd00075">
    <property type="entry name" value="HATPase"/>
    <property type="match status" value="1"/>
</dbReference>
<keyword evidence="7" id="KW-0067">ATP-binding</keyword>
<dbReference type="InterPro" id="IPR004358">
    <property type="entry name" value="Sig_transdc_His_kin-like_C"/>
</dbReference>
<evidence type="ECO:0000256" key="1">
    <source>
        <dbReference type="ARBA" id="ARBA00000085"/>
    </source>
</evidence>
<feature type="transmembrane region" description="Helical" evidence="9">
    <location>
        <begin position="7"/>
        <end position="27"/>
    </location>
</feature>
<organism evidence="11 12">
    <name type="scientific">Empedobacter brevis</name>
    <dbReference type="NCBI Taxonomy" id="247"/>
    <lineage>
        <taxon>Bacteria</taxon>
        <taxon>Pseudomonadati</taxon>
        <taxon>Bacteroidota</taxon>
        <taxon>Flavobacteriia</taxon>
        <taxon>Flavobacteriales</taxon>
        <taxon>Weeksellaceae</taxon>
        <taxon>Empedobacter</taxon>
    </lineage>
</organism>
<dbReference type="GO" id="GO:0016020">
    <property type="term" value="C:membrane"/>
    <property type="evidence" value="ECO:0007669"/>
    <property type="project" value="UniProtKB-SubCell"/>
</dbReference>
<dbReference type="Pfam" id="PF02518">
    <property type="entry name" value="HATPase_c"/>
    <property type="match status" value="1"/>
</dbReference>
<keyword evidence="8" id="KW-0902">Two-component regulatory system</keyword>
<dbReference type="Pfam" id="PF13188">
    <property type="entry name" value="PAS_8"/>
    <property type="match status" value="1"/>
</dbReference>
<dbReference type="SMART" id="SM00387">
    <property type="entry name" value="HATPase_c"/>
    <property type="match status" value="1"/>
</dbReference>
<evidence type="ECO:0000256" key="9">
    <source>
        <dbReference type="SAM" id="Phobius"/>
    </source>
</evidence>
<reference evidence="11" key="2">
    <citation type="journal article" date="2022" name="Sci. Total Environ.">
        <title>Prevalence, transmission, and molecular epidemiology of tet(X)-positive bacteria among humans, animals, and environmental niches in China: An epidemiological, and genomic-based study.</title>
        <authorList>
            <person name="Dong N."/>
            <person name="Zeng Y."/>
            <person name="Cai C."/>
            <person name="Sun C."/>
            <person name="Lu J."/>
            <person name="Liu C."/>
            <person name="Zhou H."/>
            <person name="Sun Q."/>
            <person name="Shu L."/>
            <person name="Wang H."/>
            <person name="Wang Y."/>
            <person name="Wang S."/>
            <person name="Wu C."/>
            <person name="Chan E.W."/>
            <person name="Chen G."/>
            <person name="Shen Z."/>
            <person name="Chen S."/>
            <person name="Zhang R."/>
        </authorList>
    </citation>
    <scope>NUCLEOTIDE SEQUENCE</scope>
    <source>
        <strain evidence="11">R655-4</strain>
    </source>
</reference>
<dbReference type="EC" id="2.7.13.3" evidence="3"/>
<evidence type="ECO:0000256" key="6">
    <source>
        <dbReference type="ARBA" id="ARBA00022777"/>
    </source>
</evidence>
<feature type="domain" description="Histidine kinase" evidence="10">
    <location>
        <begin position="229"/>
        <end position="440"/>
    </location>
</feature>
<keyword evidence="9" id="KW-0472">Membrane</keyword>
<evidence type="ECO:0000256" key="8">
    <source>
        <dbReference type="ARBA" id="ARBA00023012"/>
    </source>
</evidence>
<dbReference type="InterPro" id="IPR005467">
    <property type="entry name" value="His_kinase_dom"/>
</dbReference>
<dbReference type="InterPro" id="IPR036890">
    <property type="entry name" value="HATPase_C_sf"/>
</dbReference>
<comment type="catalytic activity">
    <reaction evidence="1">
        <text>ATP + protein L-histidine = ADP + protein N-phospho-L-histidine.</text>
        <dbReference type="EC" id="2.7.13.3"/>
    </reaction>
</comment>
<name>A0AAJ1V6L3_9FLAO</name>
<dbReference type="InterPro" id="IPR003594">
    <property type="entry name" value="HATPase_dom"/>
</dbReference>
<dbReference type="PANTHER" id="PTHR42878">
    <property type="entry name" value="TWO-COMPONENT HISTIDINE KINASE"/>
    <property type="match status" value="1"/>
</dbReference>
<dbReference type="SUPFAM" id="SSF55874">
    <property type="entry name" value="ATPase domain of HSP90 chaperone/DNA topoisomerase II/histidine kinase"/>
    <property type="match status" value="1"/>
</dbReference>
<evidence type="ECO:0000256" key="4">
    <source>
        <dbReference type="ARBA" id="ARBA00022679"/>
    </source>
</evidence>
<feature type="transmembrane region" description="Helical" evidence="9">
    <location>
        <begin position="33"/>
        <end position="54"/>
    </location>
</feature>
<evidence type="ECO:0000256" key="7">
    <source>
        <dbReference type="ARBA" id="ARBA00022840"/>
    </source>
</evidence>
<dbReference type="GeneID" id="84648603"/>